<protein>
    <submittedName>
        <fullName evidence="2">Uncharacterized protein</fullName>
    </submittedName>
</protein>
<dbReference type="AlphaFoldDB" id="A0A401JHJ4"/>
<feature type="transmembrane region" description="Helical" evidence="1">
    <location>
        <begin position="22"/>
        <end position="43"/>
    </location>
</feature>
<gene>
    <name evidence="2" type="ORF">SFMTTN_3310</name>
</gene>
<name>A0A401JHJ4_9PROT</name>
<dbReference type="Proteomes" id="UP000286806">
    <property type="component" value="Unassembled WGS sequence"/>
</dbReference>
<evidence type="ECO:0000256" key="1">
    <source>
        <dbReference type="SAM" id="Phobius"/>
    </source>
</evidence>
<keyword evidence="3" id="KW-1185">Reference proteome</keyword>
<proteinExistence type="predicted"/>
<keyword evidence="1" id="KW-0812">Transmembrane</keyword>
<keyword evidence="1" id="KW-1133">Transmembrane helix</keyword>
<accession>A0A401JHJ4</accession>
<keyword evidence="1" id="KW-0472">Membrane</keyword>
<sequence length="57" mass="6366">MYIVLFACAYIWIMMVATAPSLLKGIAVFVIGGSLIALIYYILDTPGRKRRRAAEED</sequence>
<comment type="caution">
    <text evidence="2">The sequence shown here is derived from an EMBL/GenBank/DDBJ whole genome shotgun (WGS) entry which is preliminary data.</text>
</comment>
<evidence type="ECO:0000313" key="3">
    <source>
        <dbReference type="Proteomes" id="UP000286806"/>
    </source>
</evidence>
<reference evidence="2 3" key="1">
    <citation type="journal article" date="2019" name="Front. Microbiol.">
        <title>Genomes of Neutrophilic Sulfur-Oxidizing Chemolithoautotrophs Representing 9 Proteobacterial Species From 8 Genera.</title>
        <authorList>
            <person name="Watanabe T."/>
            <person name="Kojima H."/>
            <person name="Umezawa K."/>
            <person name="Hori C."/>
            <person name="Takasuka T.E."/>
            <person name="Kato Y."/>
            <person name="Fukui M."/>
        </authorList>
    </citation>
    <scope>NUCLEOTIDE SEQUENCE [LARGE SCALE GENOMIC DNA]</scope>
    <source>
        <strain evidence="2 3">TTN</strain>
    </source>
</reference>
<dbReference type="RefSeq" id="WP_189836446.1">
    <property type="nucleotide sequence ID" value="NZ_BGOW01000045.1"/>
</dbReference>
<organism evidence="2 3">
    <name type="scientific">Sulfuriferula multivorans</name>
    <dbReference type="NCBI Taxonomy" id="1559896"/>
    <lineage>
        <taxon>Bacteria</taxon>
        <taxon>Pseudomonadati</taxon>
        <taxon>Pseudomonadota</taxon>
        <taxon>Betaproteobacteria</taxon>
        <taxon>Nitrosomonadales</taxon>
        <taxon>Sulfuricellaceae</taxon>
        <taxon>Sulfuriferula</taxon>
    </lineage>
</organism>
<evidence type="ECO:0000313" key="2">
    <source>
        <dbReference type="EMBL" id="GBL47470.1"/>
    </source>
</evidence>
<dbReference type="EMBL" id="BGOW01000045">
    <property type="protein sequence ID" value="GBL47470.1"/>
    <property type="molecule type" value="Genomic_DNA"/>
</dbReference>